<proteinExistence type="predicted"/>
<keyword evidence="4" id="KW-1185">Reference proteome</keyword>
<evidence type="ECO:0000259" key="1">
    <source>
        <dbReference type="Pfam" id="PF13175"/>
    </source>
</evidence>
<evidence type="ECO:0000259" key="2">
    <source>
        <dbReference type="Pfam" id="PF13304"/>
    </source>
</evidence>
<dbReference type="GO" id="GO:0016887">
    <property type="term" value="F:ATP hydrolysis activity"/>
    <property type="evidence" value="ECO:0007669"/>
    <property type="project" value="InterPro"/>
</dbReference>
<dbReference type="InterPro" id="IPR027417">
    <property type="entry name" value="P-loop_NTPase"/>
</dbReference>
<organism evidence="3 4">
    <name type="scientific">Holdemania filiformis</name>
    <dbReference type="NCBI Taxonomy" id="61171"/>
    <lineage>
        <taxon>Bacteria</taxon>
        <taxon>Bacillati</taxon>
        <taxon>Bacillota</taxon>
        <taxon>Erysipelotrichia</taxon>
        <taxon>Erysipelotrichales</taxon>
        <taxon>Erysipelotrichaceae</taxon>
        <taxon>Holdemania</taxon>
    </lineage>
</organism>
<gene>
    <name evidence="3" type="ORF">DWY25_11150</name>
</gene>
<dbReference type="GO" id="GO:0005524">
    <property type="term" value="F:ATP binding"/>
    <property type="evidence" value="ECO:0007669"/>
    <property type="project" value="InterPro"/>
</dbReference>
<evidence type="ECO:0000313" key="3">
    <source>
        <dbReference type="EMBL" id="RGR73108.1"/>
    </source>
</evidence>
<dbReference type="Proteomes" id="UP000284178">
    <property type="component" value="Unassembled WGS sequence"/>
</dbReference>
<dbReference type="Pfam" id="PF13304">
    <property type="entry name" value="AAA_21"/>
    <property type="match status" value="1"/>
</dbReference>
<dbReference type="InterPro" id="IPR003959">
    <property type="entry name" value="ATPase_AAA_core"/>
</dbReference>
<evidence type="ECO:0000313" key="4">
    <source>
        <dbReference type="Proteomes" id="UP000284178"/>
    </source>
</evidence>
<dbReference type="AlphaFoldDB" id="A0A412FY68"/>
<dbReference type="PANTHER" id="PTHR43581">
    <property type="entry name" value="ATP/GTP PHOSPHATASE"/>
    <property type="match status" value="1"/>
</dbReference>
<dbReference type="PANTHER" id="PTHR43581:SF4">
    <property type="entry name" value="ATP_GTP PHOSPHATASE"/>
    <property type="match status" value="1"/>
</dbReference>
<comment type="caution">
    <text evidence="3">The sequence shown here is derived from an EMBL/GenBank/DDBJ whole genome shotgun (WGS) entry which is preliminary data.</text>
</comment>
<dbReference type="InterPro" id="IPR034154">
    <property type="entry name" value="TOPRIM_DnaG/twinkle"/>
</dbReference>
<name>A0A412FY68_9FIRM</name>
<dbReference type="InterPro" id="IPR041685">
    <property type="entry name" value="AAA_GajA/Old/RecF-like"/>
</dbReference>
<feature type="domain" description="Endonuclease GajA/Old nuclease/RecF-like AAA" evidence="1">
    <location>
        <begin position="1"/>
        <end position="92"/>
    </location>
</feature>
<dbReference type="InterPro" id="IPR051396">
    <property type="entry name" value="Bact_Antivir_Def_Nuclease"/>
</dbReference>
<dbReference type="GeneID" id="83015951"/>
<sequence>MIDSLTIHGLRGFGEKKTIQFAVPNGQFGSGITILVGANNSGKTTILEALRSFNSSKDNPPSFSERKRNSKCENGKVHLFLQTTDIGDYRIDTINGGGSSTTMSKVGADESTWFDGPRVFVLQSRRFVDYEFGQNFMERSDYLRNQQANIHNRTSSIYEFNARLFKMQKNKEAFDPILKQVLGYDLEWTIEQNDNGMFYLKLIINGCTHSSEGLGDGIWSVFTICDALYDSEQNSTIAIDEPELSLHPAYQKRILQLFKEYAKDRQIIINTHSPCFVDMNSLVNGAYLYRTIKNENGDIDVFHLSNESQKSIEGFLKNINQPHTLGTEAREMFFLEDRIIITEGQEDVIMYSKAADIVDLQLNGTFFGWGSGGSSNIAKIATILKDLGYKKVVAIFDGDKPNDLEKFKDQFPEYEGLIISAPDVRDKPSVNKPEKLGMMTQGGDLKDEYKDEITLLFAKINSYFQN</sequence>
<dbReference type="SUPFAM" id="SSF52540">
    <property type="entry name" value="P-loop containing nucleoside triphosphate hydrolases"/>
    <property type="match status" value="1"/>
</dbReference>
<protein>
    <submittedName>
        <fullName evidence="3">Uncharacterized protein</fullName>
    </submittedName>
</protein>
<dbReference type="RefSeq" id="WP_117895297.1">
    <property type="nucleotide sequence ID" value="NZ_CABJCV010000013.1"/>
</dbReference>
<dbReference type="EMBL" id="QRUP01000013">
    <property type="protein sequence ID" value="RGR73108.1"/>
    <property type="molecule type" value="Genomic_DNA"/>
</dbReference>
<dbReference type="CDD" id="cd01029">
    <property type="entry name" value="TOPRIM_primases"/>
    <property type="match status" value="1"/>
</dbReference>
<feature type="domain" description="ATPase AAA-type core" evidence="2">
    <location>
        <begin position="213"/>
        <end position="278"/>
    </location>
</feature>
<dbReference type="Gene3D" id="3.40.50.300">
    <property type="entry name" value="P-loop containing nucleotide triphosphate hydrolases"/>
    <property type="match status" value="1"/>
</dbReference>
<dbReference type="Pfam" id="PF13175">
    <property type="entry name" value="AAA_15"/>
    <property type="match status" value="1"/>
</dbReference>
<reference evidence="3 4" key="1">
    <citation type="submission" date="2018-08" db="EMBL/GenBank/DDBJ databases">
        <title>A genome reference for cultivated species of the human gut microbiota.</title>
        <authorList>
            <person name="Zou Y."/>
            <person name="Xue W."/>
            <person name="Luo G."/>
        </authorList>
    </citation>
    <scope>NUCLEOTIDE SEQUENCE [LARGE SCALE GENOMIC DNA]</scope>
    <source>
        <strain evidence="3 4">AF24-29</strain>
    </source>
</reference>
<accession>A0A412FY68</accession>